<dbReference type="Pfam" id="PF09612">
    <property type="entry name" value="HtrL_YibB"/>
    <property type="match status" value="1"/>
</dbReference>
<dbReference type="EMBL" id="JAZGQO010000007">
    <property type="protein sequence ID" value="KAK6182368.1"/>
    <property type="molecule type" value="Genomic_DNA"/>
</dbReference>
<comment type="caution">
    <text evidence="1">The sequence shown here is derived from an EMBL/GenBank/DDBJ whole genome shotgun (WGS) entry which is preliminary data.</text>
</comment>
<organism evidence="1 2">
    <name type="scientific">Patella caerulea</name>
    <name type="common">Rayed Mediterranean limpet</name>
    <dbReference type="NCBI Taxonomy" id="87958"/>
    <lineage>
        <taxon>Eukaryota</taxon>
        <taxon>Metazoa</taxon>
        <taxon>Spiralia</taxon>
        <taxon>Lophotrochozoa</taxon>
        <taxon>Mollusca</taxon>
        <taxon>Gastropoda</taxon>
        <taxon>Patellogastropoda</taxon>
        <taxon>Patelloidea</taxon>
        <taxon>Patellidae</taxon>
        <taxon>Patella</taxon>
    </lineage>
</organism>
<dbReference type="InterPro" id="IPR011735">
    <property type="entry name" value="WlaTC/HtrL_glycosyltransf"/>
</dbReference>
<evidence type="ECO:0000313" key="2">
    <source>
        <dbReference type="Proteomes" id="UP001347796"/>
    </source>
</evidence>
<evidence type="ECO:0000313" key="1">
    <source>
        <dbReference type="EMBL" id="KAK6182368.1"/>
    </source>
</evidence>
<accession>A0AAN8PSG4</accession>
<protein>
    <submittedName>
        <fullName evidence="1">Uncharacterized protein</fullName>
    </submittedName>
</protein>
<dbReference type="AlphaFoldDB" id="A0AAN8PSG4"/>
<keyword evidence="2" id="KW-1185">Reference proteome</keyword>
<name>A0AAN8PSG4_PATCE</name>
<gene>
    <name evidence="1" type="ORF">SNE40_010075</name>
</gene>
<reference evidence="1 2" key="1">
    <citation type="submission" date="2024-01" db="EMBL/GenBank/DDBJ databases">
        <title>The genome of the rayed Mediterranean limpet Patella caerulea (Linnaeus, 1758).</title>
        <authorList>
            <person name="Anh-Thu Weber A."/>
            <person name="Halstead-Nussloch G."/>
        </authorList>
    </citation>
    <scope>NUCLEOTIDE SEQUENCE [LARGE SCALE GENOMIC DNA]</scope>
    <source>
        <strain evidence="1">AATW-2023a</strain>
        <tissue evidence="1">Whole specimen</tissue>
    </source>
</reference>
<dbReference type="Proteomes" id="UP001347796">
    <property type="component" value="Unassembled WGS sequence"/>
</dbReference>
<proteinExistence type="predicted"/>
<sequence length="396" mass="45647">MISKQNTEPLPIRKSTQPLYTAVVSPSLIHNLIPPTKSIVIVEKNKSNFTATRNYSIGTTTKPKPIKQPKQPLPIRKEYCPNSNWFLSTEPENETTIVTAYFNIGSFIKGSTIKFTPDRYLKWMTSFQYLNNPLVVYVDEQKMADVFKNLRKHLMNITRIFVLDRKYMWSFGLKNRIKQIYSSESYPKFHPNTVVPEYSCAQHAKYECLQKAISKDYFSTPYFSWLDIGYFRDIVGCKKDFKIVLPDAFNKNKISFTQVREFNPNITLSSIFLKNSLWVGGGMTIASKEVAKKFIRTYKNFVEILLEQSLMNTDQQVIYAIYSEAGRALLKPTVEIQLHRSNDWFYLGFLCHRSYNKSVILPKSSAVLSYTTSTFQPSLPSYSSLFPPLPSQTSSG</sequence>